<proteinExistence type="predicted"/>
<organism evidence="4 5">
    <name type="scientific">Streptomyces minutiscleroticus</name>
    <dbReference type="NCBI Taxonomy" id="68238"/>
    <lineage>
        <taxon>Bacteria</taxon>
        <taxon>Bacillati</taxon>
        <taxon>Actinomycetota</taxon>
        <taxon>Actinomycetes</taxon>
        <taxon>Kitasatosporales</taxon>
        <taxon>Streptomycetaceae</taxon>
        <taxon>Streptomyces</taxon>
    </lineage>
</organism>
<feature type="domain" description="Transcriptional repressor PaaX-like C-terminal" evidence="2">
    <location>
        <begin position="201"/>
        <end position="280"/>
    </location>
</feature>
<feature type="domain" description="Transcriptional repressor PaaX-like central Cas2-like" evidence="3">
    <location>
        <begin position="118"/>
        <end position="197"/>
    </location>
</feature>
<dbReference type="SUPFAM" id="SSF46785">
    <property type="entry name" value="Winged helix' DNA-binding domain"/>
    <property type="match status" value="1"/>
</dbReference>
<dbReference type="Gene3D" id="3.30.70.2650">
    <property type="match status" value="1"/>
</dbReference>
<evidence type="ECO:0000259" key="1">
    <source>
        <dbReference type="Pfam" id="PF07848"/>
    </source>
</evidence>
<dbReference type="InterPro" id="IPR036388">
    <property type="entry name" value="WH-like_DNA-bd_sf"/>
</dbReference>
<evidence type="ECO:0000259" key="2">
    <source>
        <dbReference type="Pfam" id="PF08223"/>
    </source>
</evidence>
<dbReference type="Gene3D" id="1.10.10.10">
    <property type="entry name" value="Winged helix-like DNA-binding domain superfamily/Winged helix DNA-binding domain"/>
    <property type="match status" value="1"/>
</dbReference>
<dbReference type="EMBL" id="BMVU01000018">
    <property type="protein sequence ID" value="GGX81397.1"/>
    <property type="molecule type" value="Genomic_DNA"/>
</dbReference>
<sequence>MIVTNVGRLVYPRGVTVENEVGSTAAASVRPQSLMFSFFGIYVLGRETAVYSGSIIDVFARLGVSEEAVRSTLARMTKRNLLTRYRKGRKAYFGLTPRAVQVLEDGRRRVQDTGAINRDWDGTWTLVAFTLPNDRGSARHDLRSRLAWAGFAPLQGGLWIAAGTRDVAADLAPLELGDHLTTLQARPLGPTESADLVRRAFDVGEIAARYEAFLKRWDTSTPPAADDDLACQVSLHTDWLQLVRQDPHLPAEHLPQRWPAIRAEQVFRLLDRKIAPGARASASALLEEIDLCTHTDGSVTSCPVPSSA</sequence>
<dbReference type="InterPro" id="IPR036390">
    <property type="entry name" value="WH_DNA-bd_sf"/>
</dbReference>
<dbReference type="InterPro" id="IPR048846">
    <property type="entry name" value="PaaX-like_central"/>
</dbReference>
<keyword evidence="5" id="KW-1185">Reference proteome</keyword>
<comment type="caution">
    <text evidence="4">The sequence shown here is derived from an EMBL/GenBank/DDBJ whole genome shotgun (WGS) entry which is preliminary data.</text>
</comment>
<dbReference type="Pfam" id="PF20803">
    <property type="entry name" value="PaaX_M"/>
    <property type="match status" value="1"/>
</dbReference>
<dbReference type="InterPro" id="IPR012906">
    <property type="entry name" value="PaaX-like_N"/>
</dbReference>
<evidence type="ECO:0000313" key="4">
    <source>
        <dbReference type="EMBL" id="GGX81397.1"/>
    </source>
</evidence>
<dbReference type="Proteomes" id="UP000619244">
    <property type="component" value="Unassembled WGS sequence"/>
</dbReference>
<dbReference type="PANTHER" id="PTHR30319">
    <property type="entry name" value="PHENYLACETIC ACID REGULATOR-RELATED TRANSCRIPTIONAL REPRESSOR"/>
    <property type="match status" value="1"/>
</dbReference>
<dbReference type="PANTHER" id="PTHR30319:SF1">
    <property type="entry name" value="TRANSCRIPTIONAL REPRESSOR PAAX"/>
    <property type="match status" value="1"/>
</dbReference>
<dbReference type="Gene3D" id="1.20.58.1460">
    <property type="match status" value="1"/>
</dbReference>
<dbReference type="InterPro" id="IPR013225">
    <property type="entry name" value="PaaX_C"/>
</dbReference>
<feature type="domain" description="Transcriptional repressor PaaX-like N-terminal" evidence="1">
    <location>
        <begin position="30"/>
        <end position="98"/>
    </location>
</feature>
<evidence type="ECO:0000313" key="5">
    <source>
        <dbReference type="Proteomes" id="UP000619244"/>
    </source>
</evidence>
<dbReference type="PIRSF" id="PIRSF020623">
    <property type="entry name" value="PaaX"/>
    <property type="match status" value="1"/>
</dbReference>
<dbReference type="Pfam" id="PF08223">
    <property type="entry name" value="PaaX_C"/>
    <property type="match status" value="1"/>
</dbReference>
<dbReference type="GO" id="GO:0006351">
    <property type="term" value="P:DNA-templated transcription"/>
    <property type="evidence" value="ECO:0007669"/>
    <property type="project" value="InterPro"/>
</dbReference>
<accession>A0A918U1V4</accession>
<reference evidence="4" key="2">
    <citation type="submission" date="2020-09" db="EMBL/GenBank/DDBJ databases">
        <authorList>
            <person name="Sun Q."/>
            <person name="Ohkuma M."/>
        </authorList>
    </citation>
    <scope>NUCLEOTIDE SEQUENCE</scope>
    <source>
        <strain evidence="4">JCM 4790</strain>
    </source>
</reference>
<gene>
    <name evidence="4" type="primary">paaX</name>
    <name evidence="4" type="ORF">GCM10010358_39690</name>
</gene>
<name>A0A918U1V4_9ACTN</name>
<evidence type="ECO:0000259" key="3">
    <source>
        <dbReference type="Pfam" id="PF20803"/>
    </source>
</evidence>
<dbReference type="Pfam" id="PF07848">
    <property type="entry name" value="PaaX"/>
    <property type="match status" value="1"/>
</dbReference>
<protein>
    <submittedName>
        <fullName evidence="4">PaaX family transcriptional regulator</fullName>
    </submittedName>
</protein>
<reference evidence="4" key="1">
    <citation type="journal article" date="2014" name="Int. J. Syst. Evol. Microbiol.">
        <title>Complete genome sequence of Corynebacterium casei LMG S-19264T (=DSM 44701T), isolated from a smear-ripened cheese.</title>
        <authorList>
            <consortium name="US DOE Joint Genome Institute (JGI-PGF)"/>
            <person name="Walter F."/>
            <person name="Albersmeier A."/>
            <person name="Kalinowski J."/>
            <person name="Ruckert C."/>
        </authorList>
    </citation>
    <scope>NUCLEOTIDE SEQUENCE</scope>
    <source>
        <strain evidence="4">JCM 4790</strain>
    </source>
</reference>
<dbReference type="InterPro" id="IPR011965">
    <property type="entry name" value="PaaX_trns_reg"/>
</dbReference>
<dbReference type="AlphaFoldDB" id="A0A918U1V4"/>